<reference evidence="2" key="1">
    <citation type="journal article" date="2020" name="Nat. Commun.">
        <title>Large-scale genome sequencing of mycorrhizal fungi provides insights into the early evolution of symbiotic traits.</title>
        <authorList>
            <person name="Miyauchi S."/>
            <person name="Kiss E."/>
            <person name="Kuo A."/>
            <person name="Drula E."/>
            <person name="Kohler A."/>
            <person name="Sanchez-Garcia M."/>
            <person name="Morin E."/>
            <person name="Andreopoulos B."/>
            <person name="Barry K.W."/>
            <person name="Bonito G."/>
            <person name="Buee M."/>
            <person name="Carver A."/>
            <person name="Chen C."/>
            <person name="Cichocki N."/>
            <person name="Clum A."/>
            <person name="Culley D."/>
            <person name="Crous P.W."/>
            <person name="Fauchery L."/>
            <person name="Girlanda M."/>
            <person name="Hayes R.D."/>
            <person name="Keri Z."/>
            <person name="LaButti K."/>
            <person name="Lipzen A."/>
            <person name="Lombard V."/>
            <person name="Magnuson J."/>
            <person name="Maillard F."/>
            <person name="Murat C."/>
            <person name="Nolan M."/>
            <person name="Ohm R.A."/>
            <person name="Pangilinan J."/>
            <person name="Pereira M.F."/>
            <person name="Perotto S."/>
            <person name="Peter M."/>
            <person name="Pfister S."/>
            <person name="Riley R."/>
            <person name="Sitrit Y."/>
            <person name="Stielow J.B."/>
            <person name="Szollosi G."/>
            <person name="Zifcakova L."/>
            <person name="Stursova M."/>
            <person name="Spatafora J.W."/>
            <person name="Tedersoo L."/>
            <person name="Vaario L.M."/>
            <person name="Yamada A."/>
            <person name="Yan M."/>
            <person name="Wang P."/>
            <person name="Xu J."/>
            <person name="Bruns T."/>
            <person name="Baldrian P."/>
            <person name="Vilgalys R."/>
            <person name="Dunand C."/>
            <person name="Henrissat B."/>
            <person name="Grigoriev I.V."/>
            <person name="Hibbett D."/>
            <person name="Nagy L.G."/>
            <person name="Martin F.M."/>
        </authorList>
    </citation>
    <scope>NUCLEOTIDE SEQUENCE</scope>
    <source>
        <strain evidence="2">UP504</strain>
    </source>
</reference>
<feature type="region of interest" description="Disordered" evidence="1">
    <location>
        <begin position="59"/>
        <end position="88"/>
    </location>
</feature>
<gene>
    <name evidence="2" type="ORF">BS47DRAFT_1484922</name>
</gene>
<proteinExistence type="predicted"/>
<dbReference type="EMBL" id="MU128958">
    <property type="protein sequence ID" value="KAF9514652.1"/>
    <property type="molecule type" value="Genomic_DNA"/>
</dbReference>
<organism evidence="2 3">
    <name type="scientific">Hydnum rufescens UP504</name>
    <dbReference type="NCBI Taxonomy" id="1448309"/>
    <lineage>
        <taxon>Eukaryota</taxon>
        <taxon>Fungi</taxon>
        <taxon>Dikarya</taxon>
        <taxon>Basidiomycota</taxon>
        <taxon>Agaricomycotina</taxon>
        <taxon>Agaricomycetes</taxon>
        <taxon>Cantharellales</taxon>
        <taxon>Hydnaceae</taxon>
        <taxon>Hydnum</taxon>
    </lineage>
</organism>
<comment type="caution">
    <text evidence="2">The sequence shown here is derived from an EMBL/GenBank/DDBJ whole genome shotgun (WGS) entry which is preliminary data.</text>
</comment>
<accession>A0A9P6AZN7</accession>
<evidence type="ECO:0000313" key="3">
    <source>
        <dbReference type="Proteomes" id="UP000886523"/>
    </source>
</evidence>
<feature type="region of interest" description="Disordered" evidence="1">
    <location>
        <begin position="1"/>
        <end position="32"/>
    </location>
</feature>
<evidence type="ECO:0000313" key="2">
    <source>
        <dbReference type="EMBL" id="KAF9514652.1"/>
    </source>
</evidence>
<protein>
    <submittedName>
        <fullName evidence="2">Uncharacterized protein</fullName>
    </submittedName>
</protein>
<dbReference type="Proteomes" id="UP000886523">
    <property type="component" value="Unassembled WGS sequence"/>
</dbReference>
<evidence type="ECO:0000256" key="1">
    <source>
        <dbReference type="SAM" id="MobiDB-lite"/>
    </source>
</evidence>
<name>A0A9P6AZN7_9AGAM</name>
<dbReference type="AlphaFoldDB" id="A0A9P6AZN7"/>
<sequence>MTGTPSPTRGDRTPTHGAPSAHYGLTAQHGQVARHVPSGLQQGPNAQQALTTEQDRLKLTYGDGGSATHPTLAIGGSGHTPSSRAHENGTVAITKCQWAASSSVDRRGGGGPDLDALTTIMQGRRNVELNFGNGGTAKTHSSPENS</sequence>
<keyword evidence="3" id="KW-1185">Reference proteome</keyword>